<dbReference type="Proteomes" id="UP000012329">
    <property type="component" value="Unassembled WGS sequence"/>
</dbReference>
<evidence type="ECO:0000313" key="2">
    <source>
        <dbReference type="Proteomes" id="UP000012329"/>
    </source>
</evidence>
<accession>A0A829D6Y6</accession>
<evidence type="ECO:0000313" key="1">
    <source>
        <dbReference type="EMBL" id="EMY04820.1"/>
    </source>
</evidence>
<reference evidence="1 2" key="1">
    <citation type="submission" date="2013-02" db="EMBL/GenBank/DDBJ databases">
        <authorList>
            <person name="Harkins D.M."/>
            <person name="Durkin A.S."/>
            <person name="Brinkac L.M."/>
            <person name="Haft D.H."/>
            <person name="Selengut J.D."/>
            <person name="Sanka R."/>
            <person name="DePew J."/>
            <person name="Purushe J."/>
            <person name="Whelen A.C."/>
            <person name="Vinetz J.M."/>
            <person name="Sutton G.G."/>
            <person name="Nierman W.C."/>
            <person name="Fouts D.E."/>
        </authorList>
    </citation>
    <scope>NUCLEOTIDE SEQUENCE [LARGE SCALE GENOMIC DNA]</scope>
    <source>
        <strain evidence="1 2">2002000626</strain>
    </source>
</reference>
<dbReference type="AlphaFoldDB" id="A0A829D6Y6"/>
<gene>
    <name evidence="1" type="ORF">LEP1GSC029_1253</name>
</gene>
<name>A0A829D6Y6_LEPIR</name>
<comment type="caution">
    <text evidence="1">The sequence shown here is derived from an EMBL/GenBank/DDBJ whole genome shotgun (WGS) entry which is preliminary data.</text>
</comment>
<proteinExistence type="predicted"/>
<sequence length="48" mass="5509">MERSSTRPIDSSQKQFVVDSSVMQQMLTIIRTIEFPQKNGPGYAVIFF</sequence>
<protein>
    <submittedName>
        <fullName evidence="1">Uncharacterized protein</fullName>
    </submittedName>
</protein>
<dbReference type="EMBL" id="AFJL02000110">
    <property type="protein sequence ID" value="EMY04820.1"/>
    <property type="molecule type" value="Genomic_DNA"/>
</dbReference>
<organism evidence="1 2">
    <name type="scientific">Leptospira interrogans str. 2002000626</name>
    <dbReference type="NCBI Taxonomy" id="996803"/>
    <lineage>
        <taxon>Bacteria</taxon>
        <taxon>Pseudomonadati</taxon>
        <taxon>Spirochaetota</taxon>
        <taxon>Spirochaetia</taxon>
        <taxon>Leptospirales</taxon>
        <taxon>Leptospiraceae</taxon>
        <taxon>Leptospira</taxon>
    </lineage>
</organism>